<dbReference type="PANTHER" id="PTHR15032">
    <property type="entry name" value="N-ACYL-PHOSPHATIDYLETHANOLAMINE-HYDROLYZING PHOSPHOLIPASE D"/>
    <property type="match status" value="1"/>
</dbReference>
<gene>
    <name evidence="3" type="ordered locus">MADE_1018935</name>
</gene>
<proteinExistence type="predicted"/>
<dbReference type="PROSITE" id="PS51257">
    <property type="entry name" value="PROKAR_LIPOPROTEIN"/>
    <property type="match status" value="1"/>
</dbReference>
<dbReference type="GO" id="GO:0016787">
    <property type="term" value="F:hydrolase activity"/>
    <property type="evidence" value="ECO:0007669"/>
    <property type="project" value="UniProtKB-KW"/>
</dbReference>
<protein>
    <submittedName>
        <fullName evidence="3">Zn-dependent hydrolase</fullName>
    </submittedName>
</protein>
<evidence type="ECO:0000313" key="4">
    <source>
        <dbReference type="Proteomes" id="UP000001870"/>
    </source>
</evidence>
<name>F2G9R1_ALTMD</name>
<feature type="signal peptide" evidence="1">
    <location>
        <begin position="1"/>
        <end position="19"/>
    </location>
</feature>
<evidence type="ECO:0000259" key="2">
    <source>
        <dbReference type="SMART" id="SM00849"/>
    </source>
</evidence>
<feature type="domain" description="Metallo-beta-lactamase" evidence="2">
    <location>
        <begin position="101"/>
        <end position="308"/>
    </location>
</feature>
<dbReference type="Pfam" id="PF12706">
    <property type="entry name" value="Lactamase_B_2"/>
    <property type="match status" value="1"/>
</dbReference>
<dbReference type="InterPro" id="IPR036866">
    <property type="entry name" value="RibonucZ/Hydroxyglut_hydro"/>
</dbReference>
<keyword evidence="3" id="KW-0378">Hydrolase</keyword>
<keyword evidence="1" id="KW-0732">Signal</keyword>
<dbReference type="HOGENOM" id="CLU_020884_1_2_6"/>
<dbReference type="InterPro" id="IPR001279">
    <property type="entry name" value="Metallo-B-lactamas"/>
</dbReference>
<dbReference type="SMART" id="SM00849">
    <property type="entry name" value="Lactamase_B"/>
    <property type="match status" value="1"/>
</dbReference>
<reference evidence="3 4" key="2">
    <citation type="journal article" date="2015" name="Antonie Van Leeuwenhoek">
        <title>Ecophysiological diversity of a novel member of the genus Alteromonas, and description of Alteromonas mediterranea sp. nov.</title>
        <authorList>
            <person name="Ivanova E.P."/>
            <person name="Lopez-Perez M."/>
            <person name="Zabalos M."/>
            <person name="Nguyen S.H."/>
            <person name="Webb H.K."/>
            <person name="Ryan J."/>
            <person name="Lagutin K."/>
            <person name="Vyssotski M."/>
            <person name="Crawford R.J."/>
            <person name="Rodriguez-Valera F."/>
        </authorList>
    </citation>
    <scope>NUCLEOTIDE SEQUENCE [LARGE SCALE GENOMIC DNA]</scope>
    <source>
        <strain evidence="4">DSM 17117 / CIP 110805 / LMG 28347 / Deep ecotype</strain>
    </source>
</reference>
<evidence type="ECO:0000256" key="1">
    <source>
        <dbReference type="SAM" id="SignalP"/>
    </source>
</evidence>
<dbReference type="KEGG" id="amc:MADE_1018935"/>
<dbReference type="GO" id="GO:0005737">
    <property type="term" value="C:cytoplasm"/>
    <property type="evidence" value="ECO:0007669"/>
    <property type="project" value="TreeGrafter"/>
</dbReference>
<dbReference type="Proteomes" id="UP000001870">
    <property type="component" value="Chromosome"/>
</dbReference>
<accession>F2G9R1</accession>
<dbReference type="SUPFAM" id="SSF56281">
    <property type="entry name" value="Metallo-hydrolase/oxidoreductase"/>
    <property type="match status" value="1"/>
</dbReference>
<feature type="chain" id="PRO_5003278848" evidence="1">
    <location>
        <begin position="20"/>
        <end position="363"/>
    </location>
</feature>
<sequence>MKQYIAIFFISICMLAGCATPNRITRVDDSNAIVVYTDESGYEDRFSNMYDSFMAYPVTCTEDCYPASADIECESDMQNCQFVGNNPTVNSHTGFNVTWLGHASFLLNTASGEQILIDPVFGQFDWPVNWAFRLAEGFSRNEPAEVGEDKLAQTDAVVYSHIHYDHFNKADIAELGTKPEYLVPLGFAEHFPNRGYTIKEMAWYTSKKTGKTAIHFVPAHHFSNRIWVPYLYEDDNATLWGGWVFEHEGNTLFFAGDTGYSPHFKDIKARFGDIDVCLLPIASYFSETSPKWYRKVHTTPEDAIVASQDLGCKVVVPWGFGNASWMMGDKTSHSALFRLMKMKQQLNTTIPWVILNEGGQVSF</sequence>
<dbReference type="EMBL" id="CP001103">
    <property type="protein sequence ID" value="AEA99911.2"/>
    <property type="molecule type" value="Genomic_DNA"/>
</dbReference>
<keyword evidence="4" id="KW-1185">Reference proteome</keyword>
<dbReference type="Gene3D" id="3.60.15.10">
    <property type="entry name" value="Ribonuclease Z/Hydroxyacylglutathione hydrolase-like"/>
    <property type="match status" value="1"/>
</dbReference>
<organism evidence="3 4">
    <name type="scientific">Alteromonas mediterranea (strain DSM 17117 / CIP 110805 / LMG 28347 / Deep ecotype)</name>
    <dbReference type="NCBI Taxonomy" id="1774373"/>
    <lineage>
        <taxon>Bacteria</taxon>
        <taxon>Pseudomonadati</taxon>
        <taxon>Pseudomonadota</taxon>
        <taxon>Gammaproteobacteria</taxon>
        <taxon>Alteromonadales</taxon>
        <taxon>Alteromonadaceae</taxon>
        <taxon>Alteromonas/Salinimonas group</taxon>
        <taxon>Alteromonas</taxon>
    </lineage>
</organism>
<dbReference type="AlphaFoldDB" id="F2G9R1"/>
<evidence type="ECO:0000313" key="3">
    <source>
        <dbReference type="EMBL" id="AEA99911.2"/>
    </source>
</evidence>
<reference evidence="3 4" key="1">
    <citation type="journal article" date="2008" name="ISME J.">
        <title>Comparative genomics of two ecotypes of the marine planktonic copiotroph Alteromonas macleodii suggests alternative lifestyles associated with different kinds of particulate organic matter.</title>
        <authorList>
            <person name="Ivars-Martinez E."/>
            <person name="Martin-Cuadrado A.B."/>
            <person name="D'Auria G."/>
            <person name="Mira A."/>
            <person name="Ferriera S."/>
            <person name="Johnson J."/>
            <person name="Friedman R."/>
            <person name="Rodriguez-Valera F."/>
        </authorList>
    </citation>
    <scope>NUCLEOTIDE SEQUENCE [LARGE SCALE GENOMIC DNA]</scope>
    <source>
        <strain evidence="4">DSM 17117 / CIP 110805 / LMG 28347 / Deep ecotype</strain>
    </source>
</reference>
<dbReference type="PANTHER" id="PTHR15032:SF4">
    <property type="entry name" value="N-ACYL-PHOSPHATIDYLETHANOLAMINE-HYDROLYZING PHOSPHOLIPASE D"/>
    <property type="match status" value="1"/>
</dbReference>